<evidence type="ECO:0000313" key="2">
    <source>
        <dbReference type="EMBL" id="GIL72942.1"/>
    </source>
</evidence>
<dbReference type="OrthoDB" id="531572at2759"/>
<accession>A0A8J4DB71</accession>
<name>A0A8J4DB71_9CHLO</name>
<feature type="region of interest" description="Disordered" evidence="1">
    <location>
        <begin position="103"/>
        <end position="134"/>
    </location>
</feature>
<sequence length="268" mass="29623">MQNAAGAESERAERMQSLLRLNLSIRDGLANVYWKHDGARFSSKPKNDTKLNDWRSLCSGSTLKLYSGRTYQLTLASNRSMKIRPNSGRWDVREIDSNGLEVPPQFQLQLPPPSHPPQPIYPQPSLPPTTPPSQLPAPQFQALIPDLIDMGPDAAVIPAVALPSDSGDVRTDPRAIAWVEATADAARSTYTASLPCTLSPTAAGRRQYLLIDAYVEEFGLVVCPLQIKVYKSNDKNALSSFPLRFVQFDFREDSSSIGGLFAVNVYRY</sequence>
<dbReference type="Proteomes" id="UP000722791">
    <property type="component" value="Unassembled WGS sequence"/>
</dbReference>
<keyword evidence="5" id="KW-1185">Reference proteome</keyword>
<feature type="compositionally biased region" description="Pro residues" evidence="1">
    <location>
        <begin position="110"/>
        <end position="134"/>
    </location>
</feature>
<dbReference type="EMBL" id="BNCQ01000006">
    <property type="protein sequence ID" value="GIL99426.1"/>
    <property type="molecule type" value="Genomic_DNA"/>
</dbReference>
<dbReference type="AlphaFoldDB" id="A0A8J4DB71"/>
<evidence type="ECO:0000256" key="1">
    <source>
        <dbReference type="SAM" id="MobiDB-lite"/>
    </source>
</evidence>
<reference evidence="3" key="1">
    <citation type="journal article" date="2021" name="Proc. Natl. Acad. Sci. U.S.A.">
        <title>Three genomes in the algal genus Volvox reveal the fate of a haploid sex-determining region after a transition to homothallism.</title>
        <authorList>
            <person name="Yamamoto K."/>
            <person name="Hamaji T."/>
            <person name="Kawai-Toyooka H."/>
            <person name="Matsuzaki R."/>
            <person name="Takahashi F."/>
            <person name="Nishimura Y."/>
            <person name="Kawachi M."/>
            <person name="Noguchi H."/>
            <person name="Minakuchi Y."/>
            <person name="Umen J.G."/>
            <person name="Toyoda A."/>
            <person name="Nozaki H."/>
        </authorList>
    </citation>
    <scope>NUCLEOTIDE SEQUENCE</scope>
    <source>
        <strain evidence="3">NIES-3785</strain>
        <strain evidence="2">NIES-3786</strain>
    </source>
</reference>
<evidence type="ECO:0000313" key="3">
    <source>
        <dbReference type="EMBL" id="GIL99426.1"/>
    </source>
</evidence>
<comment type="caution">
    <text evidence="3">The sequence shown here is derived from an EMBL/GenBank/DDBJ whole genome shotgun (WGS) entry which is preliminary data.</text>
</comment>
<evidence type="ECO:0000313" key="4">
    <source>
        <dbReference type="Proteomes" id="UP000722791"/>
    </source>
</evidence>
<organism evidence="3 4">
    <name type="scientific">Volvox reticuliferus</name>
    <dbReference type="NCBI Taxonomy" id="1737510"/>
    <lineage>
        <taxon>Eukaryota</taxon>
        <taxon>Viridiplantae</taxon>
        <taxon>Chlorophyta</taxon>
        <taxon>core chlorophytes</taxon>
        <taxon>Chlorophyceae</taxon>
        <taxon>CS clade</taxon>
        <taxon>Chlamydomonadales</taxon>
        <taxon>Volvocaceae</taxon>
        <taxon>Volvox</taxon>
    </lineage>
</organism>
<dbReference type="Proteomes" id="UP000747110">
    <property type="component" value="Unassembled WGS sequence"/>
</dbReference>
<proteinExistence type="predicted"/>
<protein>
    <submittedName>
        <fullName evidence="3">Uncharacterized protein</fullName>
    </submittedName>
</protein>
<dbReference type="EMBL" id="BNCP01000004">
    <property type="protein sequence ID" value="GIL72942.1"/>
    <property type="molecule type" value="Genomic_DNA"/>
</dbReference>
<evidence type="ECO:0000313" key="5">
    <source>
        <dbReference type="Proteomes" id="UP000747110"/>
    </source>
</evidence>
<gene>
    <name evidence="2" type="ORF">Vretifemale_3188</name>
    <name evidence="3" type="ORF">Vretimale_4593</name>
</gene>